<evidence type="ECO:0000313" key="4">
    <source>
        <dbReference type="Proteomes" id="UP000182932"/>
    </source>
</evidence>
<evidence type="ECO:0008006" key="5">
    <source>
        <dbReference type="Google" id="ProtNLM"/>
    </source>
</evidence>
<gene>
    <name evidence="3" type="ORF">SAMN04487940_1447</name>
</gene>
<evidence type="ECO:0000256" key="1">
    <source>
        <dbReference type="SAM" id="Coils"/>
    </source>
</evidence>
<feature type="coiled-coil region" evidence="1">
    <location>
        <begin position="258"/>
        <end position="338"/>
    </location>
</feature>
<protein>
    <recommendedName>
        <fullName evidence="5">Mitochondrial inner membrane protein</fullName>
    </recommendedName>
</protein>
<dbReference type="RefSeq" id="WP_139211557.1">
    <property type="nucleotide sequence ID" value="NZ_FNYY01000044.1"/>
</dbReference>
<feature type="region of interest" description="Disordered" evidence="2">
    <location>
        <begin position="1"/>
        <end position="153"/>
    </location>
</feature>
<feature type="compositionally biased region" description="Acidic residues" evidence="2">
    <location>
        <begin position="123"/>
        <end position="144"/>
    </location>
</feature>
<dbReference type="GeneID" id="80821282"/>
<keyword evidence="1" id="KW-0175">Coiled coil</keyword>
<evidence type="ECO:0000256" key="2">
    <source>
        <dbReference type="SAM" id="MobiDB-lite"/>
    </source>
</evidence>
<organism evidence="3 4">
    <name type="scientific">Marinovum algicola</name>
    <dbReference type="NCBI Taxonomy" id="42444"/>
    <lineage>
        <taxon>Bacteria</taxon>
        <taxon>Pseudomonadati</taxon>
        <taxon>Pseudomonadota</taxon>
        <taxon>Alphaproteobacteria</taxon>
        <taxon>Rhodobacterales</taxon>
        <taxon>Roseobacteraceae</taxon>
        <taxon>Marinovum</taxon>
    </lineage>
</organism>
<dbReference type="Proteomes" id="UP000182932">
    <property type="component" value="Unassembled WGS sequence"/>
</dbReference>
<sequence length="502" mass="52158">MSNSKEPKPEETEDKTAADDRTDAPEVSDTTDEAAGPETPPDGAADTITTGDDTYPVDEGDMISGGDDSFPADEADTLAADEADTLTSGEDTPAAGDSAEPPEGGVEDADPLAAPDPVQAEMAADEAGADAGNEPEPEVFDDAEPPQAGAPVAPPVTEKVIERRGGFVPMVLGGIVAAGLGYGAAYYLGQDDSFETETRAALEAQTARLDDVSEQITGMAADVTGRIDTLAADLATTQEALGVTESELGAQNERLTGVEALREEIAAIDERLTTLAKRPIADTVSREAIAAYEAELERLRGSMEEQRLAIEETIAAEKAEIEQIAAEATQMEERALEEARISAARTALTQVLTALEAGDPFAEPLATLAENVDAPMTALEAAASDGVVTQAALRERFPDDARAALRAARAAGTDDADGGIGGVLEKMFEVRSVEPRDGVDTDAILSRAEAAVRSGNLRVALDEITALPDAAKEPLAQWVADAETRMSALDEANAIAARLNQG</sequence>
<evidence type="ECO:0000313" key="3">
    <source>
        <dbReference type="EMBL" id="SEK11895.1"/>
    </source>
</evidence>
<feature type="compositionally biased region" description="Low complexity" evidence="2">
    <location>
        <begin position="42"/>
        <end position="54"/>
    </location>
</feature>
<feature type="compositionally biased region" description="Acidic residues" evidence="2">
    <location>
        <begin position="70"/>
        <end position="84"/>
    </location>
</feature>
<reference evidence="3 4" key="1">
    <citation type="submission" date="2016-10" db="EMBL/GenBank/DDBJ databases">
        <authorList>
            <person name="Varghese N."/>
            <person name="Submissions S."/>
        </authorList>
    </citation>
    <scope>NUCLEOTIDE SEQUENCE [LARGE SCALE GENOMIC DNA]</scope>
    <source>
        <strain evidence="3 4">FF3</strain>
    </source>
</reference>
<dbReference type="EMBL" id="FNYY01000044">
    <property type="protein sequence ID" value="SEK11895.1"/>
    <property type="molecule type" value="Genomic_DNA"/>
</dbReference>
<accession>A0A975WFN7</accession>
<name>A0A975WFN7_9RHOB</name>
<keyword evidence="4" id="KW-1185">Reference proteome</keyword>
<proteinExistence type="predicted"/>
<comment type="caution">
    <text evidence="3">The sequence shown here is derived from an EMBL/GenBank/DDBJ whole genome shotgun (WGS) entry which is preliminary data.</text>
</comment>
<dbReference type="AlphaFoldDB" id="A0A975WFN7"/>
<feature type="compositionally biased region" description="Basic and acidic residues" evidence="2">
    <location>
        <begin position="1"/>
        <end position="24"/>
    </location>
</feature>